<name>A0A1I6VPS5_9FLAO</name>
<evidence type="ECO:0000256" key="2">
    <source>
        <dbReference type="ARBA" id="ARBA00022448"/>
    </source>
</evidence>
<dbReference type="RefSeq" id="WP_074980179.1">
    <property type="nucleotide sequence ID" value="NZ_FPAG01000011.1"/>
</dbReference>
<evidence type="ECO:0000256" key="10">
    <source>
        <dbReference type="SAM" id="SignalP"/>
    </source>
</evidence>
<dbReference type="Gene3D" id="2.40.170.20">
    <property type="entry name" value="TonB-dependent receptor, beta-barrel domain"/>
    <property type="match status" value="1"/>
</dbReference>
<dbReference type="InterPro" id="IPR039426">
    <property type="entry name" value="TonB-dep_rcpt-like"/>
</dbReference>
<dbReference type="FunFam" id="2.60.40.1120:FF:000003">
    <property type="entry name" value="Outer membrane protein Omp121"/>
    <property type="match status" value="1"/>
</dbReference>
<dbReference type="InterPro" id="IPR036942">
    <property type="entry name" value="Beta-barrel_TonB_sf"/>
</dbReference>
<evidence type="ECO:0000256" key="1">
    <source>
        <dbReference type="ARBA" id="ARBA00004571"/>
    </source>
</evidence>
<dbReference type="InterPro" id="IPR000531">
    <property type="entry name" value="Beta-barrel_TonB"/>
</dbReference>
<dbReference type="NCBIfam" id="TIGR04056">
    <property type="entry name" value="OMP_RagA_SusC"/>
    <property type="match status" value="1"/>
</dbReference>
<keyword evidence="2 8" id="KW-0813">Transport</keyword>
<dbReference type="Gene3D" id="2.60.40.1120">
    <property type="entry name" value="Carboxypeptidase-like, regulatory domain"/>
    <property type="match status" value="1"/>
</dbReference>
<evidence type="ECO:0000256" key="5">
    <source>
        <dbReference type="ARBA" id="ARBA00023077"/>
    </source>
</evidence>
<evidence type="ECO:0000313" key="13">
    <source>
        <dbReference type="EMBL" id="SFT15659.1"/>
    </source>
</evidence>
<keyword evidence="6 8" id="KW-0472">Membrane</keyword>
<evidence type="ECO:0000259" key="12">
    <source>
        <dbReference type="Pfam" id="PF07715"/>
    </source>
</evidence>
<proteinExistence type="inferred from homology"/>
<dbReference type="InterPro" id="IPR023997">
    <property type="entry name" value="TonB-dep_OMP_SusC/RagA_CS"/>
</dbReference>
<dbReference type="InterPro" id="IPR037066">
    <property type="entry name" value="Plug_dom_sf"/>
</dbReference>
<dbReference type="InterPro" id="IPR008969">
    <property type="entry name" value="CarboxyPept-like_regulatory"/>
</dbReference>
<comment type="similarity">
    <text evidence="8 9">Belongs to the TonB-dependent receptor family.</text>
</comment>
<feature type="signal peptide" evidence="10">
    <location>
        <begin position="1"/>
        <end position="22"/>
    </location>
</feature>
<accession>A0A1I6VPS5</accession>
<dbReference type="OrthoDB" id="9768177at2"/>
<evidence type="ECO:0000256" key="4">
    <source>
        <dbReference type="ARBA" id="ARBA00022692"/>
    </source>
</evidence>
<reference evidence="13 14" key="1">
    <citation type="submission" date="2016-10" db="EMBL/GenBank/DDBJ databases">
        <authorList>
            <person name="de Groot N.N."/>
        </authorList>
    </citation>
    <scope>NUCLEOTIDE SEQUENCE [LARGE SCALE GENOMIC DNA]</scope>
    <source>
        <strain evidence="13 14">CGMCC 1.6114</strain>
    </source>
</reference>
<evidence type="ECO:0000313" key="14">
    <source>
        <dbReference type="Proteomes" id="UP000183209"/>
    </source>
</evidence>
<evidence type="ECO:0000256" key="9">
    <source>
        <dbReference type="RuleBase" id="RU003357"/>
    </source>
</evidence>
<dbReference type="InterPro" id="IPR023996">
    <property type="entry name" value="TonB-dep_OMP_SusC/RagA"/>
</dbReference>
<dbReference type="EMBL" id="FPAG01000011">
    <property type="protein sequence ID" value="SFT15659.1"/>
    <property type="molecule type" value="Genomic_DNA"/>
</dbReference>
<protein>
    <submittedName>
        <fullName evidence="13">TonB-linked outer membrane protein, SusC/RagA family</fullName>
    </submittedName>
</protein>
<evidence type="ECO:0000256" key="8">
    <source>
        <dbReference type="PROSITE-ProRule" id="PRU01360"/>
    </source>
</evidence>
<dbReference type="GO" id="GO:0009279">
    <property type="term" value="C:cell outer membrane"/>
    <property type="evidence" value="ECO:0007669"/>
    <property type="project" value="UniProtKB-SubCell"/>
</dbReference>
<dbReference type="NCBIfam" id="TIGR04057">
    <property type="entry name" value="SusC_RagA_signa"/>
    <property type="match status" value="1"/>
</dbReference>
<keyword evidence="7 8" id="KW-0998">Cell outer membrane</keyword>
<dbReference type="Pfam" id="PF13715">
    <property type="entry name" value="CarbopepD_reg_2"/>
    <property type="match status" value="1"/>
</dbReference>
<evidence type="ECO:0000256" key="6">
    <source>
        <dbReference type="ARBA" id="ARBA00023136"/>
    </source>
</evidence>
<evidence type="ECO:0000256" key="7">
    <source>
        <dbReference type="ARBA" id="ARBA00023237"/>
    </source>
</evidence>
<dbReference type="AlphaFoldDB" id="A0A1I6VPS5"/>
<keyword evidence="5 9" id="KW-0798">TonB box</keyword>
<feature type="chain" id="PRO_5010173213" evidence="10">
    <location>
        <begin position="23"/>
        <end position="1104"/>
    </location>
</feature>
<keyword evidence="4 8" id="KW-0812">Transmembrane</keyword>
<sequence>MYKRILSSLVFVLLMCSQAVLAQSKTVTGKVTSEMDGSPLPGVTVMVKGTSNGTSTDFDGNYTINVGADAVLVFSYVGFATQEVTASGKTTVNVSLAEDTQQLDAVVVTSLGISREKKSLGYATSTIDSEELVETATPNFGTALYGKATGVRISQGPGGSTSPVNIQIRGINSITGRSQPLIVLDGVPIRDGEVNNGNYWGDQRLRGNGLLDINPEDIDNISILKGASAAALYGSEAVNGVVLITTKKGKGRGLGVNFSVSTSFDEVAYLPKYQNVRGPGYPTYLSDAGQDADGFVYYDLDGDGTNETRGLIGTTLNFGPKFDGQPTLSWDGEVRPYNAQTNAYEGLFQTANNNIYNIAITNVTEKSNTRFSYTRQDLEGVSLNSENDKNIFNLNTSFDWAEKFKTDITINYINQTVNNRPYSIDRLTNNFGGMMSRFDNADWYLDHYQTSLGYRFVTGNNQSLTPDENIIYPGYKDAVLDYLWRVNRHQLEEKSDRVIANLTNYWDITKGLQLRGRISTDFTSMRTEDSRATTRPLVYGPSGAFILTNDINKIVYGDVLLTYTKELTPDLEMSLMAGYNATKQERTMVRRSTNGGLSVENWFDVAASTNTPNSGSDRFNITKDALIGTANFNYKGFLFVEGTVRRDRTSTMHPDNNAFTYPSVNSSFVFSDAFEMPDFINYGKLRGSWGIVGNYPDIYRANQAYTQNTLGSQGGGAILYTQLPMSQGNDGIRPEEKHEFEFGFETRMFDSKIGLDVSYYNAQIKDQILPLTLPSTSGANSVLTNIGTLRNKGLEVGLNVTPIDGDFTWDVRVNYAKNWNTIEKLAPGLDELQHTNWDGDAAKLVSKVGEPMGDFYVHPVATDDQGRRIVDPNGLYRVDPNEYIKVGNAMPKAVGGVFNSFSYKGFSLDAMVDYRIGGHVMPTAINWMIGRGLTEESLNYMDAEHGGLSWYQDAAGDRHLTDATQGPNGETVYDNGIVLDGVKDDGSTNDYITSNPEYYWTVYNWGGPQYSPNTRYELYVKENTYFKMRELSLKYQIPREAAEKIGFQNIQLSVFGRNLFYLYRTLDHLDAEQTTAGSRWFQSVNNLGTNPSTRTFGMMIRASL</sequence>
<gene>
    <name evidence="13" type="ORF">SAMN04487906_3275</name>
</gene>
<feature type="domain" description="TonB-dependent receptor plug" evidence="12">
    <location>
        <begin position="117"/>
        <end position="241"/>
    </location>
</feature>
<dbReference type="SUPFAM" id="SSF56935">
    <property type="entry name" value="Porins"/>
    <property type="match status" value="1"/>
</dbReference>
<dbReference type="Gene3D" id="2.170.130.10">
    <property type="entry name" value="TonB-dependent receptor, plug domain"/>
    <property type="match status" value="1"/>
</dbReference>
<dbReference type="Proteomes" id="UP000183209">
    <property type="component" value="Unassembled WGS sequence"/>
</dbReference>
<keyword evidence="3 8" id="KW-1134">Transmembrane beta strand</keyword>
<dbReference type="Pfam" id="PF07715">
    <property type="entry name" value="Plug"/>
    <property type="match status" value="1"/>
</dbReference>
<evidence type="ECO:0000256" key="3">
    <source>
        <dbReference type="ARBA" id="ARBA00022452"/>
    </source>
</evidence>
<evidence type="ECO:0000259" key="11">
    <source>
        <dbReference type="Pfam" id="PF00593"/>
    </source>
</evidence>
<feature type="domain" description="TonB-dependent receptor-like beta-barrel" evidence="11">
    <location>
        <begin position="519"/>
        <end position="917"/>
    </location>
</feature>
<comment type="subcellular location">
    <subcellularLocation>
        <location evidence="1 8">Cell outer membrane</location>
        <topology evidence="1 8">Multi-pass membrane protein</topology>
    </subcellularLocation>
</comment>
<keyword evidence="10" id="KW-0732">Signal</keyword>
<organism evidence="13 14">
    <name type="scientific">Zhouia amylolytica</name>
    <dbReference type="NCBI Taxonomy" id="376730"/>
    <lineage>
        <taxon>Bacteria</taxon>
        <taxon>Pseudomonadati</taxon>
        <taxon>Bacteroidota</taxon>
        <taxon>Flavobacteriia</taxon>
        <taxon>Flavobacteriales</taxon>
        <taxon>Flavobacteriaceae</taxon>
        <taxon>Zhouia</taxon>
    </lineage>
</organism>
<dbReference type="InterPro" id="IPR012910">
    <property type="entry name" value="Plug_dom"/>
</dbReference>
<dbReference type="SUPFAM" id="SSF49464">
    <property type="entry name" value="Carboxypeptidase regulatory domain-like"/>
    <property type="match status" value="1"/>
</dbReference>
<dbReference type="PROSITE" id="PS52016">
    <property type="entry name" value="TONB_DEPENDENT_REC_3"/>
    <property type="match status" value="1"/>
</dbReference>
<dbReference type="Pfam" id="PF00593">
    <property type="entry name" value="TonB_dep_Rec_b-barrel"/>
    <property type="match status" value="1"/>
</dbReference>